<feature type="non-terminal residue" evidence="1">
    <location>
        <position position="161"/>
    </location>
</feature>
<reference evidence="1 2" key="1">
    <citation type="journal article" date="2018" name="Nat. Ecol. Evol.">
        <title>Shark genomes provide insights into elasmobranch evolution and the origin of vertebrates.</title>
        <authorList>
            <person name="Hara Y"/>
            <person name="Yamaguchi K"/>
            <person name="Onimaru K"/>
            <person name="Kadota M"/>
            <person name="Koyanagi M"/>
            <person name="Keeley SD"/>
            <person name="Tatsumi K"/>
            <person name="Tanaka K"/>
            <person name="Motone F"/>
            <person name="Kageyama Y"/>
            <person name="Nozu R"/>
            <person name="Adachi N"/>
            <person name="Nishimura O"/>
            <person name="Nakagawa R"/>
            <person name="Tanegashima C"/>
            <person name="Kiyatake I"/>
            <person name="Matsumoto R"/>
            <person name="Murakumo K"/>
            <person name="Nishida K"/>
            <person name="Terakita A"/>
            <person name="Kuratani S"/>
            <person name="Sato K"/>
            <person name="Hyodo S Kuraku.S."/>
        </authorList>
    </citation>
    <scope>NUCLEOTIDE SEQUENCE [LARGE SCALE GENOMIC DNA]</scope>
</reference>
<comment type="caution">
    <text evidence="1">The sequence shown here is derived from an EMBL/GenBank/DDBJ whole genome shotgun (WGS) entry which is preliminary data.</text>
</comment>
<dbReference type="AlphaFoldDB" id="A0A401U0A6"/>
<name>A0A401U0A6_CHIPU</name>
<evidence type="ECO:0000313" key="1">
    <source>
        <dbReference type="EMBL" id="GCC48306.1"/>
    </source>
</evidence>
<gene>
    <name evidence="1" type="ORF">chiPu_0032410</name>
</gene>
<evidence type="ECO:0000313" key="2">
    <source>
        <dbReference type="Proteomes" id="UP000287033"/>
    </source>
</evidence>
<dbReference type="PANTHER" id="PTHR44757:SF2">
    <property type="entry name" value="BIOFILM ARCHITECTURE MAINTENANCE PROTEIN MBAA"/>
    <property type="match status" value="1"/>
</dbReference>
<dbReference type="InterPro" id="IPR052155">
    <property type="entry name" value="Biofilm_reg_signaling"/>
</dbReference>
<sequence length="161" mass="17620">MHSFTKDDFQAGAAATGQDDISGNELRILRDLLQLLPAGVTVQDEQGQFILVNEAAASQLQLAASASQPAPVDDRHAANLDMLRSGRPVVLEEVLSCGAAKYVFLTSHRPVQIAGRNLLISTSTDISEQKAFEDQLFRSAYYDELTGLPTRRVIEHRVNDL</sequence>
<accession>A0A401U0A6</accession>
<organism evidence="1 2">
    <name type="scientific">Chiloscyllium punctatum</name>
    <name type="common">Brownbanded bambooshark</name>
    <name type="synonym">Hemiscyllium punctatum</name>
    <dbReference type="NCBI Taxonomy" id="137246"/>
    <lineage>
        <taxon>Eukaryota</taxon>
        <taxon>Metazoa</taxon>
        <taxon>Chordata</taxon>
        <taxon>Craniata</taxon>
        <taxon>Vertebrata</taxon>
        <taxon>Chondrichthyes</taxon>
        <taxon>Elasmobranchii</taxon>
        <taxon>Galeomorphii</taxon>
        <taxon>Galeoidea</taxon>
        <taxon>Orectolobiformes</taxon>
        <taxon>Hemiscylliidae</taxon>
        <taxon>Chiloscyllium</taxon>
    </lineage>
</organism>
<keyword evidence="2" id="KW-1185">Reference proteome</keyword>
<dbReference type="EMBL" id="BEZZ01236086">
    <property type="protein sequence ID" value="GCC48306.1"/>
    <property type="molecule type" value="Genomic_DNA"/>
</dbReference>
<protein>
    <recommendedName>
        <fullName evidence="3">PAS domain-containing protein</fullName>
    </recommendedName>
</protein>
<dbReference type="InterPro" id="IPR035965">
    <property type="entry name" value="PAS-like_dom_sf"/>
</dbReference>
<evidence type="ECO:0008006" key="3">
    <source>
        <dbReference type="Google" id="ProtNLM"/>
    </source>
</evidence>
<dbReference type="SUPFAM" id="SSF55785">
    <property type="entry name" value="PYP-like sensor domain (PAS domain)"/>
    <property type="match status" value="1"/>
</dbReference>
<dbReference type="Gene3D" id="3.30.450.20">
    <property type="entry name" value="PAS domain"/>
    <property type="match status" value="1"/>
</dbReference>
<proteinExistence type="predicted"/>
<dbReference type="PANTHER" id="PTHR44757">
    <property type="entry name" value="DIGUANYLATE CYCLASE DGCP"/>
    <property type="match status" value="1"/>
</dbReference>
<dbReference type="Proteomes" id="UP000287033">
    <property type="component" value="Unassembled WGS sequence"/>
</dbReference>